<evidence type="ECO:0000313" key="3">
    <source>
        <dbReference type="Proteomes" id="UP000622687"/>
    </source>
</evidence>
<proteinExistence type="predicted"/>
<evidence type="ECO:0000259" key="1">
    <source>
        <dbReference type="PROSITE" id="PS51782"/>
    </source>
</evidence>
<dbReference type="Gene3D" id="3.10.350.10">
    <property type="entry name" value="LysM domain"/>
    <property type="match status" value="1"/>
</dbReference>
<dbReference type="AlphaFoldDB" id="A0A934M3K9"/>
<evidence type="ECO:0000313" key="2">
    <source>
        <dbReference type="EMBL" id="MBI6873297.1"/>
    </source>
</evidence>
<dbReference type="SMART" id="SM00257">
    <property type="entry name" value="LysM"/>
    <property type="match status" value="1"/>
</dbReference>
<dbReference type="EMBL" id="JAEEGB010000013">
    <property type="protein sequence ID" value="MBI6873297.1"/>
    <property type="molecule type" value="Genomic_DNA"/>
</dbReference>
<dbReference type="InterPro" id="IPR018392">
    <property type="entry name" value="LysM"/>
</dbReference>
<feature type="domain" description="LysM" evidence="1">
    <location>
        <begin position="1"/>
        <end position="39"/>
    </location>
</feature>
<dbReference type="PROSITE" id="PS51782">
    <property type="entry name" value="LYSM"/>
    <property type="match status" value="1"/>
</dbReference>
<name>A0A934M3K9_9CLOT</name>
<dbReference type="InterPro" id="IPR036779">
    <property type="entry name" value="LysM_dom_sf"/>
</dbReference>
<dbReference type="SUPFAM" id="SSF54106">
    <property type="entry name" value="LysM domain"/>
    <property type="match status" value="1"/>
</dbReference>
<dbReference type="CDD" id="cd00118">
    <property type="entry name" value="LysM"/>
    <property type="match status" value="1"/>
</dbReference>
<protein>
    <submittedName>
        <fullName evidence="2">LysM peptidoglycan-binding domain-containing protein</fullName>
    </submittedName>
</protein>
<dbReference type="Proteomes" id="UP000622687">
    <property type="component" value="Unassembled WGS sequence"/>
</dbReference>
<reference evidence="2" key="1">
    <citation type="submission" date="2020-12" db="EMBL/GenBank/DDBJ databases">
        <title>Clostridium thailandense sp. nov., a novel acetogenic bacterium isolated from peat land soil in Thailand.</title>
        <authorList>
            <person name="Chaikitkaew S."/>
            <person name="Birkeland N.K."/>
        </authorList>
    </citation>
    <scope>NUCLEOTIDE SEQUENCE</scope>
    <source>
        <strain evidence="2">DSM 17425</strain>
    </source>
</reference>
<sequence length="39" mass="4215">MIRPGDTLYKIALSHYVSLASILAANPGINPNYLSVGQR</sequence>
<accession>A0A934M3K9</accession>
<gene>
    <name evidence="2" type="ORF">I6U51_11360</name>
</gene>
<keyword evidence="3" id="KW-1185">Reference proteome</keyword>
<comment type="caution">
    <text evidence="2">The sequence shown here is derived from an EMBL/GenBank/DDBJ whole genome shotgun (WGS) entry which is preliminary data.</text>
</comment>
<organism evidence="2 3">
    <name type="scientific">Clostridium aciditolerans</name>
    <dbReference type="NCBI Taxonomy" id="339861"/>
    <lineage>
        <taxon>Bacteria</taxon>
        <taxon>Bacillati</taxon>
        <taxon>Bacillota</taxon>
        <taxon>Clostridia</taxon>
        <taxon>Eubacteriales</taxon>
        <taxon>Clostridiaceae</taxon>
        <taxon>Clostridium</taxon>
    </lineage>
</organism>
<dbReference type="Pfam" id="PF01476">
    <property type="entry name" value="LysM"/>
    <property type="match status" value="1"/>
</dbReference>